<proteinExistence type="predicted"/>
<keyword evidence="2" id="KW-1185">Reference proteome</keyword>
<reference evidence="2" key="1">
    <citation type="journal article" date="2022" name="Mol. Ecol. Resour.">
        <title>The genomes of chicory, endive, great burdock and yacon provide insights into Asteraceae palaeo-polyploidization history and plant inulin production.</title>
        <authorList>
            <person name="Fan W."/>
            <person name="Wang S."/>
            <person name="Wang H."/>
            <person name="Wang A."/>
            <person name="Jiang F."/>
            <person name="Liu H."/>
            <person name="Zhao H."/>
            <person name="Xu D."/>
            <person name="Zhang Y."/>
        </authorList>
    </citation>
    <scope>NUCLEOTIDE SEQUENCE [LARGE SCALE GENOMIC DNA]</scope>
    <source>
        <strain evidence="2">cv. Niubang</strain>
    </source>
</reference>
<gene>
    <name evidence="1" type="ORF">L6452_30292</name>
</gene>
<dbReference type="Proteomes" id="UP001055879">
    <property type="component" value="Linkage Group LG10"/>
</dbReference>
<sequence length="81" mass="9558">MLLSCFLWDNPSTMIIIVESFTGSLESLIKKFRLFFEPFQRTRVFLTTPILFSLFTNHQRSAVEVKFRSLTKSFLNCSTLW</sequence>
<accession>A0ACB8ZJ96</accession>
<comment type="caution">
    <text evidence="1">The sequence shown here is derived from an EMBL/GenBank/DDBJ whole genome shotgun (WGS) entry which is preliminary data.</text>
</comment>
<protein>
    <submittedName>
        <fullName evidence="1">Uncharacterized protein</fullName>
    </submittedName>
</protein>
<evidence type="ECO:0000313" key="1">
    <source>
        <dbReference type="EMBL" id="KAI3697338.1"/>
    </source>
</evidence>
<evidence type="ECO:0000313" key="2">
    <source>
        <dbReference type="Proteomes" id="UP001055879"/>
    </source>
</evidence>
<name>A0ACB8ZJ96_ARCLA</name>
<dbReference type="EMBL" id="CM042056">
    <property type="protein sequence ID" value="KAI3697338.1"/>
    <property type="molecule type" value="Genomic_DNA"/>
</dbReference>
<organism evidence="1 2">
    <name type="scientific">Arctium lappa</name>
    <name type="common">Greater burdock</name>
    <name type="synonym">Lappa major</name>
    <dbReference type="NCBI Taxonomy" id="4217"/>
    <lineage>
        <taxon>Eukaryota</taxon>
        <taxon>Viridiplantae</taxon>
        <taxon>Streptophyta</taxon>
        <taxon>Embryophyta</taxon>
        <taxon>Tracheophyta</taxon>
        <taxon>Spermatophyta</taxon>
        <taxon>Magnoliopsida</taxon>
        <taxon>eudicotyledons</taxon>
        <taxon>Gunneridae</taxon>
        <taxon>Pentapetalae</taxon>
        <taxon>asterids</taxon>
        <taxon>campanulids</taxon>
        <taxon>Asterales</taxon>
        <taxon>Asteraceae</taxon>
        <taxon>Carduoideae</taxon>
        <taxon>Cardueae</taxon>
        <taxon>Arctiinae</taxon>
        <taxon>Arctium</taxon>
    </lineage>
</organism>
<reference evidence="1 2" key="2">
    <citation type="journal article" date="2022" name="Mol. Ecol. Resour.">
        <title>The genomes of chicory, endive, great burdock and yacon provide insights into Asteraceae paleo-polyploidization history and plant inulin production.</title>
        <authorList>
            <person name="Fan W."/>
            <person name="Wang S."/>
            <person name="Wang H."/>
            <person name="Wang A."/>
            <person name="Jiang F."/>
            <person name="Liu H."/>
            <person name="Zhao H."/>
            <person name="Xu D."/>
            <person name="Zhang Y."/>
        </authorList>
    </citation>
    <scope>NUCLEOTIDE SEQUENCE [LARGE SCALE GENOMIC DNA]</scope>
    <source>
        <strain evidence="2">cv. Niubang</strain>
    </source>
</reference>